<dbReference type="InterPro" id="IPR050504">
    <property type="entry name" value="IgSF_BTN/MOG"/>
</dbReference>
<dbReference type="GO" id="GO:0001817">
    <property type="term" value="P:regulation of cytokine production"/>
    <property type="evidence" value="ECO:0007669"/>
    <property type="project" value="TreeGrafter"/>
</dbReference>
<dbReference type="GO" id="GO:0005102">
    <property type="term" value="F:signaling receptor binding"/>
    <property type="evidence" value="ECO:0007669"/>
    <property type="project" value="TreeGrafter"/>
</dbReference>
<protein>
    <recommendedName>
        <fullName evidence="9">Ig-like domain-containing protein</fullName>
    </recommendedName>
</protein>
<feature type="signal peptide" evidence="8">
    <location>
        <begin position="1"/>
        <end position="18"/>
    </location>
</feature>
<dbReference type="AlphaFoldDB" id="A0A4W6DHH7"/>
<evidence type="ECO:0000256" key="8">
    <source>
        <dbReference type="SAM" id="SignalP"/>
    </source>
</evidence>
<reference evidence="10" key="2">
    <citation type="submission" date="2025-08" db="UniProtKB">
        <authorList>
            <consortium name="Ensembl"/>
        </authorList>
    </citation>
    <scope>IDENTIFICATION</scope>
</reference>
<keyword evidence="7" id="KW-0812">Transmembrane</keyword>
<dbReference type="SUPFAM" id="SSF48726">
    <property type="entry name" value="Immunoglobulin"/>
    <property type="match status" value="1"/>
</dbReference>
<dbReference type="PANTHER" id="PTHR24100:SF151">
    <property type="entry name" value="ICOS LIGAND"/>
    <property type="match status" value="1"/>
</dbReference>
<evidence type="ECO:0000256" key="4">
    <source>
        <dbReference type="ARBA" id="ARBA00023157"/>
    </source>
</evidence>
<keyword evidence="2 8" id="KW-0732">Signal</keyword>
<dbReference type="InterPro" id="IPR013783">
    <property type="entry name" value="Ig-like_fold"/>
</dbReference>
<dbReference type="PROSITE" id="PS50835">
    <property type="entry name" value="IG_LIKE"/>
    <property type="match status" value="1"/>
</dbReference>
<keyword evidence="6" id="KW-0393">Immunoglobulin domain</keyword>
<evidence type="ECO:0000256" key="5">
    <source>
        <dbReference type="ARBA" id="ARBA00023180"/>
    </source>
</evidence>
<dbReference type="PANTHER" id="PTHR24100">
    <property type="entry name" value="BUTYROPHILIN"/>
    <property type="match status" value="1"/>
</dbReference>
<dbReference type="GeneTree" id="ENSGT01050000244843"/>
<dbReference type="GO" id="GO:0050863">
    <property type="term" value="P:regulation of T cell activation"/>
    <property type="evidence" value="ECO:0007669"/>
    <property type="project" value="UniProtKB-ARBA"/>
</dbReference>
<dbReference type="Ensembl" id="ENSLCAT00010025164.1">
    <property type="protein sequence ID" value="ENSLCAP00010024631.1"/>
    <property type="gene ID" value="ENSLCAG00010011526.1"/>
</dbReference>
<dbReference type="Gene3D" id="2.60.40.10">
    <property type="entry name" value="Immunoglobulins"/>
    <property type="match status" value="1"/>
</dbReference>
<accession>A0A4W6DHH7</accession>
<dbReference type="SMART" id="SM00406">
    <property type="entry name" value="IGv"/>
    <property type="match status" value="1"/>
</dbReference>
<feature type="transmembrane region" description="Helical" evidence="7">
    <location>
        <begin position="168"/>
        <end position="191"/>
    </location>
</feature>
<keyword evidence="5" id="KW-0325">Glycoprotein</keyword>
<keyword evidence="11" id="KW-1185">Reference proteome</keyword>
<evidence type="ECO:0000259" key="9">
    <source>
        <dbReference type="PROSITE" id="PS50835"/>
    </source>
</evidence>
<dbReference type="FunFam" id="2.60.40.10:FF:000142">
    <property type="entry name" value="V-set domain-containing T-cell activation inhibitor 1"/>
    <property type="match status" value="1"/>
</dbReference>
<dbReference type="Proteomes" id="UP000314980">
    <property type="component" value="Unassembled WGS sequence"/>
</dbReference>
<reference evidence="11" key="1">
    <citation type="submission" date="2015-09" db="EMBL/GenBank/DDBJ databases">
        <authorList>
            <person name="Sai Rama Sridatta P."/>
        </authorList>
    </citation>
    <scope>NUCLEOTIDE SEQUENCE [LARGE SCALE GENOMIC DNA]</scope>
</reference>
<dbReference type="InterPro" id="IPR013106">
    <property type="entry name" value="Ig_V-set"/>
</dbReference>
<feature type="domain" description="Ig-like" evidence="9">
    <location>
        <begin position="14"/>
        <end position="131"/>
    </location>
</feature>
<comment type="subcellular location">
    <subcellularLocation>
        <location evidence="1">Membrane</location>
    </subcellularLocation>
</comment>
<name>A0A4W6DHH7_LATCA</name>
<sequence length="198" mass="21717">MNVIRTLTLITTLPLVLASPGINHASCPTEPIQAEEGDDVTLQCHVDHSVNLTKYTLDFTRADLSKKIVHAYRHGKDDPDPQMSEYRGRTTLIHADLSRGNMTLLISSVQMSDTGQYRCFVLDLAASCTIVLNVVKKDKDNRREPSDFTTMTPLDLKENPGAEEEKRVGAIVGGVLGVVALVILIIIGVLVKLGIIRK</sequence>
<dbReference type="InterPro" id="IPR036179">
    <property type="entry name" value="Ig-like_dom_sf"/>
</dbReference>
<keyword evidence="3 7" id="KW-0472">Membrane</keyword>
<evidence type="ECO:0000313" key="11">
    <source>
        <dbReference type="Proteomes" id="UP000314980"/>
    </source>
</evidence>
<reference evidence="10" key="3">
    <citation type="submission" date="2025-09" db="UniProtKB">
        <authorList>
            <consortium name="Ensembl"/>
        </authorList>
    </citation>
    <scope>IDENTIFICATION</scope>
</reference>
<dbReference type="SMART" id="SM00409">
    <property type="entry name" value="IG"/>
    <property type="match status" value="1"/>
</dbReference>
<evidence type="ECO:0000256" key="6">
    <source>
        <dbReference type="ARBA" id="ARBA00023319"/>
    </source>
</evidence>
<dbReference type="GO" id="GO:0009897">
    <property type="term" value="C:external side of plasma membrane"/>
    <property type="evidence" value="ECO:0007669"/>
    <property type="project" value="TreeGrafter"/>
</dbReference>
<dbReference type="InterPro" id="IPR007110">
    <property type="entry name" value="Ig-like_dom"/>
</dbReference>
<dbReference type="InParanoid" id="A0A4W6DHH7"/>
<dbReference type="Pfam" id="PF07686">
    <property type="entry name" value="V-set"/>
    <property type="match status" value="1"/>
</dbReference>
<evidence type="ECO:0000256" key="7">
    <source>
        <dbReference type="SAM" id="Phobius"/>
    </source>
</evidence>
<dbReference type="InterPro" id="IPR003599">
    <property type="entry name" value="Ig_sub"/>
</dbReference>
<dbReference type="GO" id="GO:0050852">
    <property type="term" value="P:T cell receptor signaling pathway"/>
    <property type="evidence" value="ECO:0007669"/>
    <property type="project" value="TreeGrafter"/>
</dbReference>
<dbReference type="GO" id="GO:1903037">
    <property type="term" value="P:regulation of leukocyte cell-cell adhesion"/>
    <property type="evidence" value="ECO:0007669"/>
    <property type="project" value="UniProtKB-ARBA"/>
</dbReference>
<organism evidence="10 11">
    <name type="scientific">Lates calcarifer</name>
    <name type="common">Barramundi</name>
    <name type="synonym">Holocentrus calcarifer</name>
    <dbReference type="NCBI Taxonomy" id="8187"/>
    <lineage>
        <taxon>Eukaryota</taxon>
        <taxon>Metazoa</taxon>
        <taxon>Chordata</taxon>
        <taxon>Craniata</taxon>
        <taxon>Vertebrata</taxon>
        <taxon>Euteleostomi</taxon>
        <taxon>Actinopterygii</taxon>
        <taxon>Neopterygii</taxon>
        <taxon>Teleostei</taxon>
        <taxon>Neoteleostei</taxon>
        <taxon>Acanthomorphata</taxon>
        <taxon>Carangaria</taxon>
        <taxon>Carangaria incertae sedis</taxon>
        <taxon>Centropomidae</taxon>
        <taxon>Lates</taxon>
    </lineage>
</organism>
<evidence type="ECO:0000313" key="10">
    <source>
        <dbReference type="Ensembl" id="ENSLCAP00010024631.1"/>
    </source>
</evidence>
<feature type="chain" id="PRO_5021428193" description="Ig-like domain-containing protein" evidence="8">
    <location>
        <begin position="19"/>
        <end position="198"/>
    </location>
</feature>
<keyword evidence="4" id="KW-1015">Disulfide bond</keyword>
<proteinExistence type="predicted"/>
<evidence type="ECO:0000256" key="1">
    <source>
        <dbReference type="ARBA" id="ARBA00004370"/>
    </source>
</evidence>
<evidence type="ECO:0000256" key="3">
    <source>
        <dbReference type="ARBA" id="ARBA00023136"/>
    </source>
</evidence>
<keyword evidence="7" id="KW-1133">Transmembrane helix</keyword>
<evidence type="ECO:0000256" key="2">
    <source>
        <dbReference type="ARBA" id="ARBA00022729"/>
    </source>
</evidence>
<dbReference type="STRING" id="8187.ENSLCAP00010024631"/>